<organism evidence="1 2">
    <name type="scientific">Plasmodium falciparum Vietnam Oak-Knoll</name>
    <name type="common">FVO</name>
    <dbReference type="NCBI Taxonomy" id="1036723"/>
    <lineage>
        <taxon>Eukaryota</taxon>
        <taxon>Sar</taxon>
        <taxon>Alveolata</taxon>
        <taxon>Apicomplexa</taxon>
        <taxon>Aconoidasida</taxon>
        <taxon>Haemosporida</taxon>
        <taxon>Plasmodiidae</taxon>
        <taxon>Plasmodium</taxon>
        <taxon>Plasmodium (Laverania)</taxon>
    </lineage>
</organism>
<dbReference type="EMBL" id="KI925075">
    <property type="protein sequence ID" value="ETW18979.1"/>
    <property type="molecule type" value="Genomic_DNA"/>
</dbReference>
<evidence type="ECO:0000313" key="1">
    <source>
        <dbReference type="EMBL" id="ETW18979.1"/>
    </source>
</evidence>
<gene>
    <name evidence="1" type="ORF">PFFVO_02186</name>
</gene>
<proteinExistence type="predicted"/>
<accession>A0A024V921</accession>
<dbReference type="Proteomes" id="UP000030690">
    <property type="component" value="Unassembled WGS sequence"/>
</dbReference>
<protein>
    <submittedName>
        <fullName evidence="1">Uncharacterized protein</fullName>
    </submittedName>
</protein>
<dbReference type="AlphaFoldDB" id="A0A024V921"/>
<sequence>MNDNIKHTSYVLVFTSINKELNNDTITKIEKYRKKVEDTTIFLFNNAYDIPIKHNRLSSSSLIILFSVIPSIL</sequence>
<reference evidence="1 2" key="2">
    <citation type="submission" date="2013-02" db="EMBL/GenBank/DDBJ databases">
        <title>The Genome Sequence of Plasmodium falciparum Vietnam Oak-Knoll (FVO).</title>
        <authorList>
            <consortium name="The Broad Institute Genome Sequencing Platform"/>
            <consortium name="The Broad Institute Genome Sequencing Center for Infectious Disease"/>
            <person name="Neafsey D."/>
            <person name="Cheeseman I."/>
            <person name="Volkman S."/>
            <person name="Adams J."/>
            <person name="Walker B."/>
            <person name="Young S.K."/>
            <person name="Zeng Q."/>
            <person name="Gargeya S."/>
            <person name="Fitzgerald M."/>
            <person name="Haas B."/>
            <person name="Abouelleil A."/>
            <person name="Alvarado L."/>
            <person name="Arachchi H.M."/>
            <person name="Berlin A.M."/>
            <person name="Chapman S.B."/>
            <person name="Dewar J."/>
            <person name="Goldberg J."/>
            <person name="Griggs A."/>
            <person name="Gujja S."/>
            <person name="Hansen M."/>
            <person name="Howarth C."/>
            <person name="Imamovic A."/>
            <person name="Larimer J."/>
            <person name="McCowan C."/>
            <person name="Murphy C."/>
            <person name="Neiman D."/>
            <person name="Pearson M."/>
            <person name="Priest M."/>
            <person name="Roberts A."/>
            <person name="Saif S."/>
            <person name="Shea T."/>
            <person name="Sisk P."/>
            <person name="Sykes S."/>
            <person name="Wortman J."/>
            <person name="Nusbaum C."/>
            <person name="Birren B."/>
        </authorList>
    </citation>
    <scope>NUCLEOTIDE SEQUENCE [LARGE SCALE GENOMIC DNA]</scope>
    <source>
        <strain evidence="2">Vietnam Oak-Knoll (FVO)</strain>
    </source>
</reference>
<reference evidence="1 2" key="1">
    <citation type="submission" date="2013-02" db="EMBL/GenBank/DDBJ databases">
        <title>The Genome Annotation of Plasmodium falciparum Vietnam Oak-Knoll (FVO).</title>
        <authorList>
            <consortium name="The Broad Institute Genome Sequencing Platform"/>
            <consortium name="The Broad Institute Genome Sequencing Center for Infectious Disease"/>
            <person name="Neafsey D."/>
            <person name="Hoffman S."/>
            <person name="Volkman S."/>
            <person name="Rosenthal P."/>
            <person name="Walker B."/>
            <person name="Young S.K."/>
            <person name="Zeng Q."/>
            <person name="Gargeya S."/>
            <person name="Fitzgerald M."/>
            <person name="Haas B."/>
            <person name="Abouelleil A."/>
            <person name="Allen A.W."/>
            <person name="Alvarado L."/>
            <person name="Arachchi H.M."/>
            <person name="Berlin A.M."/>
            <person name="Chapman S.B."/>
            <person name="Gainer-Dewar J."/>
            <person name="Goldberg J."/>
            <person name="Griggs A."/>
            <person name="Gujja S."/>
            <person name="Hansen M."/>
            <person name="Howarth C."/>
            <person name="Imamovic A."/>
            <person name="Ireland A."/>
            <person name="Larimer J."/>
            <person name="McCowan C."/>
            <person name="Murphy C."/>
            <person name="Pearson M."/>
            <person name="Poon T.W."/>
            <person name="Priest M."/>
            <person name="Roberts A."/>
            <person name="Saif S."/>
            <person name="Shea T."/>
            <person name="Sisk P."/>
            <person name="Sykes S."/>
            <person name="Wortman J."/>
            <person name="Nusbaum C."/>
            <person name="Birren B."/>
        </authorList>
    </citation>
    <scope>NUCLEOTIDE SEQUENCE [LARGE SCALE GENOMIC DNA]</scope>
    <source>
        <strain evidence="2">Vietnam Oak-Knoll (FVO)</strain>
    </source>
</reference>
<name>A0A024V921_PLAFA</name>
<evidence type="ECO:0000313" key="2">
    <source>
        <dbReference type="Proteomes" id="UP000030690"/>
    </source>
</evidence>